<evidence type="ECO:0000256" key="1">
    <source>
        <dbReference type="ARBA" id="ARBA00004123"/>
    </source>
</evidence>
<dbReference type="InterPro" id="IPR025265">
    <property type="entry name" value="WPP_dom"/>
</dbReference>
<dbReference type="GO" id="GO:0005737">
    <property type="term" value="C:cytoplasm"/>
    <property type="evidence" value="ECO:0007669"/>
    <property type="project" value="UniProtKB-SubCell"/>
</dbReference>
<dbReference type="Proteomes" id="UP001603857">
    <property type="component" value="Unassembled WGS sequence"/>
</dbReference>
<dbReference type="AlphaFoldDB" id="A0ABD1MWK3"/>
<reference evidence="6 7" key="1">
    <citation type="submission" date="2024-08" db="EMBL/GenBank/DDBJ databases">
        <title>Insights into the chromosomal genome structure of Flemingia macrophylla.</title>
        <authorList>
            <person name="Ding Y."/>
            <person name="Zhao Y."/>
            <person name="Bi W."/>
            <person name="Wu M."/>
            <person name="Zhao G."/>
            <person name="Gong Y."/>
            <person name="Li W."/>
            <person name="Zhang P."/>
        </authorList>
    </citation>
    <scope>NUCLEOTIDE SEQUENCE [LARGE SCALE GENOMIC DNA]</scope>
    <source>
        <strain evidence="6">DYQJB</strain>
        <tissue evidence="6">Leaf</tissue>
    </source>
</reference>
<organism evidence="6 7">
    <name type="scientific">Flemingia macrophylla</name>
    <dbReference type="NCBI Taxonomy" id="520843"/>
    <lineage>
        <taxon>Eukaryota</taxon>
        <taxon>Viridiplantae</taxon>
        <taxon>Streptophyta</taxon>
        <taxon>Embryophyta</taxon>
        <taxon>Tracheophyta</taxon>
        <taxon>Spermatophyta</taxon>
        <taxon>Magnoliopsida</taxon>
        <taxon>eudicotyledons</taxon>
        <taxon>Gunneridae</taxon>
        <taxon>Pentapetalae</taxon>
        <taxon>rosids</taxon>
        <taxon>fabids</taxon>
        <taxon>Fabales</taxon>
        <taxon>Fabaceae</taxon>
        <taxon>Papilionoideae</taxon>
        <taxon>50 kb inversion clade</taxon>
        <taxon>NPAAA clade</taxon>
        <taxon>indigoferoid/millettioid clade</taxon>
        <taxon>Phaseoleae</taxon>
        <taxon>Flemingia</taxon>
    </lineage>
</organism>
<keyword evidence="7" id="KW-1185">Reference proteome</keyword>
<keyword evidence="4" id="KW-0539">Nucleus</keyword>
<comment type="subcellular location">
    <subcellularLocation>
        <location evidence="2">Cytoplasm</location>
    </subcellularLocation>
    <subcellularLocation>
        <location evidence="1">Nucleus</location>
    </subcellularLocation>
</comment>
<name>A0ABD1MWK3_9FABA</name>
<sequence>MKDEAFSSAIIVAAASTTDGVETLQLYSREISKHMLRTNTATSSSFSASKWVLPSIPKTHSLVPTDTLNPLHAYFSLPQVTFGPKRRNILS</sequence>
<dbReference type="GO" id="GO:0005634">
    <property type="term" value="C:nucleus"/>
    <property type="evidence" value="ECO:0007669"/>
    <property type="project" value="UniProtKB-SubCell"/>
</dbReference>
<evidence type="ECO:0000259" key="5">
    <source>
        <dbReference type="Pfam" id="PF13943"/>
    </source>
</evidence>
<keyword evidence="3" id="KW-0963">Cytoplasm</keyword>
<evidence type="ECO:0000313" key="7">
    <source>
        <dbReference type="Proteomes" id="UP001603857"/>
    </source>
</evidence>
<evidence type="ECO:0000256" key="3">
    <source>
        <dbReference type="ARBA" id="ARBA00022490"/>
    </source>
</evidence>
<dbReference type="Gene3D" id="1.10.246.200">
    <property type="entry name" value="WPP domain"/>
    <property type="match status" value="1"/>
</dbReference>
<comment type="caution">
    <text evidence="6">The sequence shown here is derived from an EMBL/GenBank/DDBJ whole genome shotgun (WGS) entry which is preliminary data.</text>
</comment>
<evidence type="ECO:0000313" key="6">
    <source>
        <dbReference type="EMBL" id="KAL2340212.1"/>
    </source>
</evidence>
<dbReference type="Pfam" id="PF13943">
    <property type="entry name" value="WPP"/>
    <property type="match status" value="1"/>
</dbReference>
<evidence type="ECO:0000256" key="2">
    <source>
        <dbReference type="ARBA" id="ARBA00004496"/>
    </source>
</evidence>
<proteinExistence type="predicted"/>
<dbReference type="InterPro" id="IPR038214">
    <property type="entry name" value="WPP_sf"/>
</dbReference>
<evidence type="ECO:0000256" key="4">
    <source>
        <dbReference type="ARBA" id="ARBA00023242"/>
    </source>
</evidence>
<accession>A0ABD1MWK3</accession>
<gene>
    <name evidence="6" type="ORF">Fmac_008152</name>
</gene>
<feature type="domain" description="WPP" evidence="5">
    <location>
        <begin position="3"/>
        <end position="43"/>
    </location>
</feature>
<protein>
    <recommendedName>
        <fullName evidence="5">WPP domain-containing protein</fullName>
    </recommendedName>
</protein>
<dbReference type="EMBL" id="JBGMDY010000003">
    <property type="protein sequence ID" value="KAL2340212.1"/>
    <property type="molecule type" value="Genomic_DNA"/>
</dbReference>